<dbReference type="InterPro" id="IPR000551">
    <property type="entry name" value="MerR-type_HTH_dom"/>
</dbReference>
<reference evidence="2 3" key="1">
    <citation type="submission" date="2015-04" db="EMBL/GenBank/DDBJ databases">
        <title>The draft genome sequence of Roseovarius sp.R12b.</title>
        <authorList>
            <person name="Li G."/>
            <person name="Lai Q."/>
            <person name="Shao Z."/>
            <person name="Yan P."/>
        </authorList>
    </citation>
    <scope>NUCLEOTIDE SEQUENCE [LARGE SCALE GENOMIC DNA]</scope>
    <source>
        <strain evidence="2 3">R12B</strain>
    </source>
</reference>
<organism evidence="2 3">
    <name type="scientific">Roseovarius atlanticus</name>
    <dbReference type="NCBI Taxonomy" id="1641875"/>
    <lineage>
        <taxon>Bacteria</taxon>
        <taxon>Pseudomonadati</taxon>
        <taxon>Pseudomonadota</taxon>
        <taxon>Alphaproteobacteria</taxon>
        <taxon>Rhodobacterales</taxon>
        <taxon>Roseobacteraceae</taxon>
        <taxon>Roseovarius</taxon>
    </lineage>
</organism>
<dbReference type="AlphaFoldDB" id="A0A0T5NN94"/>
<comment type="caution">
    <text evidence="2">The sequence shown here is derived from an EMBL/GenBank/DDBJ whole genome shotgun (WGS) entry which is preliminary data.</text>
</comment>
<dbReference type="GO" id="GO:0003677">
    <property type="term" value="F:DNA binding"/>
    <property type="evidence" value="ECO:0007669"/>
    <property type="project" value="InterPro"/>
</dbReference>
<dbReference type="OrthoDB" id="9800876at2"/>
<name>A0A0T5NN94_9RHOB</name>
<dbReference type="InterPro" id="IPR009061">
    <property type="entry name" value="DNA-bd_dom_put_sf"/>
</dbReference>
<dbReference type="SUPFAM" id="SSF46955">
    <property type="entry name" value="Putative DNA-binding domain"/>
    <property type="match status" value="1"/>
</dbReference>
<dbReference type="GO" id="GO:0006355">
    <property type="term" value="P:regulation of DNA-templated transcription"/>
    <property type="evidence" value="ECO:0007669"/>
    <property type="project" value="InterPro"/>
</dbReference>
<dbReference type="PATRIC" id="fig|1641875.4.peg.3563"/>
<dbReference type="EMBL" id="LAXJ01000041">
    <property type="protein sequence ID" value="KRS10252.1"/>
    <property type="molecule type" value="Genomic_DNA"/>
</dbReference>
<gene>
    <name evidence="2" type="ORF">XM53_22115</name>
</gene>
<dbReference type="Proteomes" id="UP000051295">
    <property type="component" value="Unassembled WGS sequence"/>
</dbReference>
<evidence type="ECO:0000313" key="2">
    <source>
        <dbReference type="EMBL" id="KRS10252.1"/>
    </source>
</evidence>
<sequence length="117" mass="13477">MSMTEDMVLSQVRRLTKRDLRLWVRQGWVRPALREDGPVFDDLDIARLRLLRDLRKDMGVPVDVLPVVLNLMDKLHQARRDVQLLLRILEDQPGGIREAVGQSLRSRGPGGQRNSDD</sequence>
<evidence type="ECO:0000259" key="1">
    <source>
        <dbReference type="Pfam" id="PF13411"/>
    </source>
</evidence>
<accession>A0A0T5NN94</accession>
<protein>
    <recommendedName>
        <fullName evidence="1">HTH merR-type domain-containing protein</fullName>
    </recommendedName>
</protein>
<dbReference type="STRING" id="1641875.XM53_22115"/>
<proteinExistence type="predicted"/>
<keyword evidence="3" id="KW-1185">Reference proteome</keyword>
<feature type="domain" description="HTH merR-type" evidence="1">
    <location>
        <begin position="14"/>
        <end position="64"/>
    </location>
</feature>
<dbReference type="Gene3D" id="1.10.1660.10">
    <property type="match status" value="1"/>
</dbReference>
<dbReference type="Pfam" id="PF13411">
    <property type="entry name" value="MerR_1"/>
    <property type="match status" value="1"/>
</dbReference>
<evidence type="ECO:0000313" key="3">
    <source>
        <dbReference type="Proteomes" id="UP000051295"/>
    </source>
</evidence>